<proteinExistence type="predicted"/>
<gene>
    <name evidence="1" type="ORF">O181_039189</name>
</gene>
<reference evidence="1" key="1">
    <citation type="submission" date="2021-03" db="EMBL/GenBank/DDBJ databases">
        <title>Draft genome sequence of rust myrtle Austropuccinia psidii MF-1, a brazilian biotype.</title>
        <authorList>
            <person name="Quecine M.C."/>
            <person name="Pachon D.M.R."/>
            <person name="Bonatelli M.L."/>
            <person name="Correr F.H."/>
            <person name="Franceschini L.M."/>
            <person name="Leite T.F."/>
            <person name="Margarido G.R.A."/>
            <person name="Almeida C.A."/>
            <person name="Ferrarezi J.A."/>
            <person name="Labate C.A."/>
        </authorList>
    </citation>
    <scope>NUCLEOTIDE SEQUENCE</scope>
    <source>
        <strain evidence="1">MF-1</strain>
    </source>
</reference>
<name>A0A9Q3D9U4_9BASI</name>
<protein>
    <submittedName>
        <fullName evidence="1">Uncharacterized protein</fullName>
    </submittedName>
</protein>
<evidence type="ECO:0000313" key="1">
    <source>
        <dbReference type="EMBL" id="MBW0499474.1"/>
    </source>
</evidence>
<keyword evidence="2" id="KW-1185">Reference proteome</keyword>
<comment type="caution">
    <text evidence="1">The sequence shown here is derived from an EMBL/GenBank/DDBJ whole genome shotgun (WGS) entry which is preliminary data.</text>
</comment>
<dbReference type="AlphaFoldDB" id="A0A9Q3D9U4"/>
<evidence type="ECO:0000313" key="2">
    <source>
        <dbReference type="Proteomes" id="UP000765509"/>
    </source>
</evidence>
<dbReference type="Proteomes" id="UP000765509">
    <property type="component" value="Unassembled WGS sequence"/>
</dbReference>
<sequence length="114" mass="13346">MLKDLIMTLMSLSQNQQEIKPNKQVLGGIMKGVYSQKPGSNPHQIELNNMQWTKLQQYDEFIYSRISHFSRLATNENHLFMEEAKLPDFSQLEWALVNPKEEFKSFVNVIVTQD</sequence>
<dbReference type="EMBL" id="AVOT02015286">
    <property type="protein sequence ID" value="MBW0499474.1"/>
    <property type="molecule type" value="Genomic_DNA"/>
</dbReference>
<accession>A0A9Q3D9U4</accession>
<organism evidence="1 2">
    <name type="scientific">Austropuccinia psidii MF-1</name>
    <dbReference type="NCBI Taxonomy" id="1389203"/>
    <lineage>
        <taxon>Eukaryota</taxon>
        <taxon>Fungi</taxon>
        <taxon>Dikarya</taxon>
        <taxon>Basidiomycota</taxon>
        <taxon>Pucciniomycotina</taxon>
        <taxon>Pucciniomycetes</taxon>
        <taxon>Pucciniales</taxon>
        <taxon>Sphaerophragmiaceae</taxon>
        <taxon>Austropuccinia</taxon>
    </lineage>
</organism>